<feature type="domain" description="Plastocyanin-like" evidence="3">
    <location>
        <begin position="369"/>
        <end position="476"/>
    </location>
</feature>
<proteinExistence type="inferred from homology"/>
<feature type="non-terminal residue" evidence="5">
    <location>
        <position position="514"/>
    </location>
</feature>
<comment type="caution">
    <text evidence="5">The sequence shown here is derived from an EMBL/GenBank/DDBJ whole genome shotgun (WGS) entry which is preliminary data.</text>
</comment>
<dbReference type="GO" id="GO:0005507">
    <property type="term" value="F:copper ion binding"/>
    <property type="evidence" value="ECO:0007669"/>
    <property type="project" value="InterPro"/>
</dbReference>
<keyword evidence="6" id="KW-1185">Reference proteome</keyword>
<accession>A0AA38LB44</accession>
<evidence type="ECO:0000259" key="4">
    <source>
        <dbReference type="Pfam" id="PF07732"/>
    </source>
</evidence>
<name>A0AA38LB44_TAXCH</name>
<evidence type="ECO:0000259" key="3">
    <source>
        <dbReference type="Pfam" id="PF07731"/>
    </source>
</evidence>
<comment type="similarity">
    <text evidence="1">Belongs to the multicopper oxidase family.</text>
</comment>
<dbReference type="InterPro" id="IPR008972">
    <property type="entry name" value="Cupredoxin"/>
</dbReference>
<dbReference type="PANTHER" id="PTHR11709:SF409">
    <property type="entry name" value="MONOCOPPER OXIDASE-LIKE PROTEIN SKU5"/>
    <property type="match status" value="1"/>
</dbReference>
<evidence type="ECO:0000256" key="1">
    <source>
        <dbReference type="ARBA" id="ARBA00010609"/>
    </source>
</evidence>
<feature type="domain" description="Plastocyanin-like" evidence="4">
    <location>
        <begin position="1"/>
        <end position="101"/>
    </location>
</feature>
<gene>
    <name evidence="5" type="ORF">KI387_019055</name>
</gene>
<dbReference type="EMBL" id="JAHRHJ020000004">
    <property type="protein sequence ID" value="KAH9317286.1"/>
    <property type="molecule type" value="Genomic_DNA"/>
</dbReference>
<dbReference type="Pfam" id="PF07732">
    <property type="entry name" value="Cu-oxidase_3"/>
    <property type="match status" value="1"/>
</dbReference>
<dbReference type="Proteomes" id="UP000824469">
    <property type="component" value="Unassembled WGS sequence"/>
</dbReference>
<dbReference type="InterPro" id="IPR011707">
    <property type="entry name" value="Cu-oxidase-like_N"/>
</dbReference>
<feature type="domain" description="Plastocyanin-like" evidence="2">
    <location>
        <begin position="114"/>
        <end position="257"/>
    </location>
</feature>
<dbReference type="Pfam" id="PF00394">
    <property type="entry name" value="Cu-oxidase"/>
    <property type="match status" value="1"/>
</dbReference>
<dbReference type="InterPro" id="IPR001117">
    <property type="entry name" value="Cu-oxidase_2nd"/>
</dbReference>
<dbReference type="PANTHER" id="PTHR11709">
    <property type="entry name" value="MULTI-COPPER OXIDASE"/>
    <property type="match status" value="1"/>
</dbReference>
<dbReference type="OMA" id="FGIGDWT"/>
<dbReference type="GO" id="GO:0005886">
    <property type="term" value="C:plasma membrane"/>
    <property type="evidence" value="ECO:0007669"/>
    <property type="project" value="TreeGrafter"/>
</dbReference>
<dbReference type="Gene3D" id="2.60.40.420">
    <property type="entry name" value="Cupredoxins - blue copper proteins"/>
    <property type="match status" value="3"/>
</dbReference>
<reference evidence="5 6" key="1">
    <citation type="journal article" date="2021" name="Nat. Plants">
        <title>The Taxus genome provides insights into paclitaxel biosynthesis.</title>
        <authorList>
            <person name="Xiong X."/>
            <person name="Gou J."/>
            <person name="Liao Q."/>
            <person name="Li Y."/>
            <person name="Zhou Q."/>
            <person name="Bi G."/>
            <person name="Li C."/>
            <person name="Du R."/>
            <person name="Wang X."/>
            <person name="Sun T."/>
            <person name="Guo L."/>
            <person name="Liang H."/>
            <person name="Lu P."/>
            <person name="Wu Y."/>
            <person name="Zhang Z."/>
            <person name="Ro D.K."/>
            <person name="Shang Y."/>
            <person name="Huang S."/>
            <person name="Yan J."/>
        </authorList>
    </citation>
    <scope>NUCLEOTIDE SEQUENCE [LARGE SCALE GENOMIC DNA]</scope>
    <source>
        <strain evidence="5">Ta-2019</strain>
    </source>
</reference>
<dbReference type="InterPro" id="IPR011706">
    <property type="entry name" value="Cu-oxidase_C"/>
</dbReference>
<evidence type="ECO:0000313" key="6">
    <source>
        <dbReference type="Proteomes" id="UP000824469"/>
    </source>
</evidence>
<dbReference type="AlphaFoldDB" id="A0AA38LB44"/>
<sequence length="514" mass="56234">IITINGMFPGPVINATTNDNIFVNVFNNLDEPFLITWNGIQQRLNSWEDGVSGTNCPILPGTNWTYASFEPKDQIGSFFYSPSTNFQKAAGGFGAIKVNNRVVIKVPFDPPTDDFIVLIGDWYSKSHKILRETLDQGNELDAPDGILINGKAPYMSPMGGESESFTITQGSTYRFRISNVGIATSLNFRIQAHRLLLVETEGSYAAQTFYDSLDIHVGQSFSVLVTADQPVGDYYIVASPRFAKSPIAGVAVLHYDSSTTPASGALPAGPDESDLNSSMDQAKSIRWNLTTGAARPNPQGSFSVANVTVNETWVLRNTVALIDGNRRYTVNNVSYLTPEIPLKLADFFFNGSGVYVLGGFPTDQSIPVAEMKTSVIAASHKGWTEIVFQNDGPDVQSWHLNGYGFFVVGFGWGTWSNDSRATYNLHDPVVRSTTQVFGNNSWTAVYAFLDNPGMWNLRSEKLENWYLGQEVYLRVFDVDPNPLKEKPIPENVLLCGGLEGGSLVPSPAPSPTSG</sequence>
<dbReference type="InterPro" id="IPR045087">
    <property type="entry name" value="Cu-oxidase_fam"/>
</dbReference>
<evidence type="ECO:0008006" key="7">
    <source>
        <dbReference type="Google" id="ProtNLM"/>
    </source>
</evidence>
<evidence type="ECO:0000313" key="5">
    <source>
        <dbReference type="EMBL" id="KAH9317286.1"/>
    </source>
</evidence>
<organism evidence="5 6">
    <name type="scientific">Taxus chinensis</name>
    <name type="common">Chinese yew</name>
    <name type="synonym">Taxus wallichiana var. chinensis</name>
    <dbReference type="NCBI Taxonomy" id="29808"/>
    <lineage>
        <taxon>Eukaryota</taxon>
        <taxon>Viridiplantae</taxon>
        <taxon>Streptophyta</taxon>
        <taxon>Embryophyta</taxon>
        <taxon>Tracheophyta</taxon>
        <taxon>Spermatophyta</taxon>
        <taxon>Pinopsida</taxon>
        <taxon>Pinidae</taxon>
        <taxon>Conifers II</taxon>
        <taxon>Cupressales</taxon>
        <taxon>Taxaceae</taxon>
        <taxon>Taxus</taxon>
    </lineage>
</organism>
<dbReference type="FunFam" id="2.60.40.420:FF:000012">
    <property type="entry name" value="Monocopper oxidase-like protein"/>
    <property type="match status" value="1"/>
</dbReference>
<dbReference type="Pfam" id="PF07731">
    <property type="entry name" value="Cu-oxidase_2"/>
    <property type="match status" value="1"/>
</dbReference>
<evidence type="ECO:0000259" key="2">
    <source>
        <dbReference type="Pfam" id="PF00394"/>
    </source>
</evidence>
<dbReference type="GO" id="GO:0016491">
    <property type="term" value="F:oxidoreductase activity"/>
    <property type="evidence" value="ECO:0007669"/>
    <property type="project" value="InterPro"/>
</dbReference>
<protein>
    <recommendedName>
        <fullName evidence="7">Monocopper oxidase-like protein SKU5</fullName>
    </recommendedName>
</protein>
<dbReference type="SUPFAM" id="SSF49503">
    <property type="entry name" value="Cupredoxins"/>
    <property type="match status" value="3"/>
</dbReference>